<protein>
    <submittedName>
        <fullName evidence="2">Uncharacterized protein</fullName>
    </submittedName>
</protein>
<feature type="transmembrane region" description="Helical" evidence="1">
    <location>
        <begin position="32"/>
        <end position="49"/>
    </location>
</feature>
<evidence type="ECO:0000256" key="1">
    <source>
        <dbReference type="SAM" id="Phobius"/>
    </source>
</evidence>
<reference evidence="2" key="1">
    <citation type="submission" date="2013-11" db="EMBL/GenBank/DDBJ databases">
        <title>Genome sequence of the fusiform rust pathogen reveals effectors for host alternation and coevolution with pine.</title>
        <authorList>
            <consortium name="DOE Joint Genome Institute"/>
            <person name="Smith K."/>
            <person name="Pendleton A."/>
            <person name="Kubisiak T."/>
            <person name="Anderson C."/>
            <person name="Salamov A."/>
            <person name="Aerts A."/>
            <person name="Riley R."/>
            <person name="Clum A."/>
            <person name="Lindquist E."/>
            <person name="Ence D."/>
            <person name="Campbell M."/>
            <person name="Kronenberg Z."/>
            <person name="Feau N."/>
            <person name="Dhillon B."/>
            <person name="Hamelin R."/>
            <person name="Burleigh J."/>
            <person name="Smith J."/>
            <person name="Yandell M."/>
            <person name="Nelson C."/>
            <person name="Grigoriev I."/>
            <person name="Davis J."/>
        </authorList>
    </citation>
    <scope>NUCLEOTIDE SEQUENCE</scope>
    <source>
        <strain evidence="2">G11</strain>
    </source>
</reference>
<dbReference type="EMBL" id="MU167230">
    <property type="protein sequence ID" value="KAG0149167.1"/>
    <property type="molecule type" value="Genomic_DNA"/>
</dbReference>
<dbReference type="Proteomes" id="UP000886653">
    <property type="component" value="Unassembled WGS sequence"/>
</dbReference>
<evidence type="ECO:0000313" key="2">
    <source>
        <dbReference type="EMBL" id="KAG0149167.1"/>
    </source>
</evidence>
<accession>A0A9P6TEA5</accession>
<comment type="caution">
    <text evidence="2">The sequence shown here is derived from an EMBL/GenBank/DDBJ whole genome shotgun (WGS) entry which is preliminary data.</text>
</comment>
<keyword evidence="1" id="KW-1133">Transmembrane helix</keyword>
<keyword evidence="1" id="KW-0812">Transmembrane</keyword>
<sequence length="70" mass="8112">MNTAATKVCLSPAPPHIHLSINYLRTNSCAGSWNPVFFFFFFFFFFFSLMRSIHEVGDQCLTLLLRTDNM</sequence>
<gene>
    <name evidence="2" type="ORF">CROQUDRAFT_351784</name>
</gene>
<organism evidence="2 3">
    <name type="scientific">Cronartium quercuum f. sp. fusiforme G11</name>
    <dbReference type="NCBI Taxonomy" id="708437"/>
    <lineage>
        <taxon>Eukaryota</taxon>
        <taxon>Fungi</taxon>
        <taxon>Dikarya</taxon>
        <taxon>Basidiomycota</taxon>
        <taxon>Pucciniomycotina</taxon>
        <taxon>Pucciniomycetes</taxon>
        <taxon>Pucciniales</taxon>
        <taxon>Coleosporiaceae</taxon>
        <taxon>Cronartium</taxon>
    </lineage>
</organism>
<dbReference type="AlphaFoldDB" id="A0A9P6TEA5"/>
<evidence type="ECO:0000313" key="3">
    <source>
        <dbReference type="Proteomes" id="UP000886653"/>
    </source>
</evidence>
<keyword evidence="3" id="KW-1185">Reference proteome</keyword>
<proteinExistence type="predicted"/>
<name>A0A9P6TEA5_9BASI</name>
<keyword evidence="1" id="KW-0472">Membrane</keyword>